<protein>
    <submittedName>
        <fullName evidence="1">Rhs-family protein</fullName>
    </submittedName>
</protein>
<evidence type="ECO:0000313" key="1">
    <source>
        <dbReference type="EMBL" id="KDN13784.1"/>
    </source>
</evidence>
<comment type="caution">
    <text evidence="1">The sequence shown here is derived from an EMBL/GenBank/DDBJ whole genome shotgun (WGS) entry which is preliminary data.</text>
</comment>
<name>A0A836MNW1_9NEIS</name>
<reference evidence="1 2" key="1">
    <citation type="submission" date="2014-03" db="EMBL/GenBank/DDBJ databases">
        <title>The genomes of two eusocial bee gut symbionts.</title>
        <authorList>
            <person name="Kwong W.K."/>
            <person name="Engel P."/>
            <person name="Koch H."/>
            <person name="Moran N.A."/>
        </authorList>
    </citation>
    <scope>NUCLEOTIDE SEQUENCE [LARGE SCALE GENOMIC DNA]</scope>
    <source>
        <strain evidence="2">wkB29</strain>
    </source>
</reference>
<dbReference type="Gene3D" id="2.180.10.10">
    <property type="entry name" value="RHS repeat-associated core"/>
    <property type="match status" value="1"/>
</dbReference>
<organism evidence="1 2">
    <name type="scientific">Snodgrassella communis</name>
    <dbReference type="NCBI Taxonomy" id="2946699"/>
    <lineage>
        <taxon>Bacteria</taxon>
        <taxon>Pseudomonadati</taxon>
        <taxon>Pseudomonadota</taxon>
        <taxon>Betaproteobacteria</taxon>
        <taxon>Neisseriales</taxon>
        <taxon>Neisseriaceae</taxon>
        <taxon>Snodgrassella</taxon>
    </lineage>
</organism>
<evidence type="ECO:0000313" key="2">
    <source>
        <dbReference type="Proteomes" id="UP000027170"/>
    </source>
</evidence>
<accession>A0A836MNW1</accession>
<keyword evidence="2" id="KW-1185">Reference proteome</keyword>
<dbReference type="InterPro" id="IPR022385">
    <property type="entry name" value="Rhs_assc_core"/>
</dbReference>
<dbReference type="NCBIfam" id="TIGR03696">
    <property type="entry name" value="Rhs_assc_core"/>
    <property type="match status" value="1"/>
</dbReference>
<proteinExistence type="predicted"/>
<sequence length="122" mass="14073">MGEYLDEDSSFYHLRARDYDPKIGRLISRDSFEGVRNNPITLNPYLYANTDPINSVDPSGHMELIDVNISLPSQAWVHINALLNLYNKIDKALVMYQSVIALKNASNYFWIGYTNSYNFFRG</sequence>
<dbReference type="AlphaFoldDB" id="A0A836MNW1"/>
<dbReference type="Proteomes" id="UP000027170">
    <property type="component" value="Unassembled WGS sequence"/>
</dbReference>
<dbReference type="EMBL" id="JFZV01000023">
    <property type="protein sequence ID" value="KDN13784.1"/>
    <property type="molecule type" value="Genomic_DNA"/>
</dbReference>
<gene>
    <name evidence="1" type="ORF">SALWKB29_2175</name>
</gene>